<evidence type="ECO:0000313" key="2">
    <source>
        <dbReference type="Proteomes" id="UP001163223"/>
    </source>
</evidence>
<name>A0ACD4NVJ5_9HYPH</name>
<dbReference type="Proteomes" id="UP001163223">
    <property type="component" value="Chromosome"/>
</dbReference>
<proteinExistence type="predicted"/>
<gene>
    <name evidence="1" type="ORF">OXU80_11895</name>
</gene>
<protein>
    <submittedName>
        <fullName evidence="1">DUF3253 domain-containing protein</fullName>
    </submittedName>
</protein>
<sequence>MSENVRQAILDALAAQSQGRSIDPTAVARSIAGSDERLWSRLMAPIRAEAVRLAEEGRLVIVRKNRPVDPRAFKGVYRLRAPEPSSED</sequence>
<dbReference type="EMBL" id="CP113520">
    <property type="protein sequence ID" value="WAJ30854.1"/>
    <property type="molecule type" value="Genomic_DNA"/>
</dbReference>
<evidence type="ECO:0000313" key="1">
    <source>
        <dbReference type="EMBL" id="WAJ30854.1"/>
    </source>
</evidence>
<keyword evidence="2" id="KW-1185">Reference proteome</keyword>
<organism evidence="1 2">
    <name type="scientific">Antarcticirhabdus aurantiaca</name>
    <dbReference type="NCBI Taxonomy" id="2606717"/>
    <lineage>
        <taxon>Bacteria</taxon>
        <taxon>Pseudomonadati</taxon>
        <taxon>Pseudomonadota</taxon>
        <taxon>Alphaproteobacteria</taxon>
        <taxon>Hyphomicrobiales</taxon>
        <taxon>Aurantimonadaceae</taxon>
        <taxon>Antarcticirhabdus</taxon>
    </lineage>
</organism>
<reference evidence="1" key="1">
    <citation type="submission" date="2022-11" db="EMBL/GenBank/DDBJ databases">
        <title>beta-Carotene-producing bacterium, Jeongeuplla avenae sp. nov., alleviates the salt stress of Arabidopsis seedlings.</title>
        <authorList>
            <person name="Jiang L."/>
            <person name="Lee J."/>
        </authorList>
    </citation>
    <scope>NUCLEOTIDE SEQUENCE</scope>
    <source>
        <strain evidence="1">DY_R2A_6</strain>
    </source>
</reference>
<accession>A0ACD4NVJ5</accession>